<dbReference type="EMBL" id="LR796138">
    <property type="protein sequence ID" value="CAB4120890.1"/>
    <property type="molecule type" value="Genomic_DNA"/>
</dbReference>
<dbReference type="InterPro" id="IPR012334">
    <property type="entry name" value="Pectin_lyas_fold"/>
</dbReference>
<feature type="domain" description="Right handed beta helix" evidence="3">
    <location>
        <begin position="235"/>
        <end position="404"/>
    </location>
</feature>
<proteinExistence type="predicted"/>
<reference evidence="4" key="1">
    <citation type="submission" date="2020-04" db="EMBL/GenBank/DDBJ databases">
        <authorList>
            <person name="Chiriac C."/>
            <person name="Salcher M."/>
            <person name="Ghai R."/>
            <person name="Kavagutti S V."/>
        </authorList>
    </citation>
    <scope>NUCLEOTIDE SEQUENCE</scope>
</reference>
<evidence type="ECO:0000313" key="4">
    <source>
        <dbReference type="EMBL" id="CAB4120890.1"/>
    </source>
</evidence>
<comment type="subcellular location">
    <subcellularLocation>
        <location evidence="1">Virion</location>
    </subcellularLocation>
</comment>
<dbReference type="GO" id="GO:0019058">
    <property type="term" value="P:viral life cycle"/>
    <property type="evidence" value="ECO:0007669"/>
    <property type="project" value="UniProtKB-ARBA"/>
</dbReference>
<protein>
    <recommendedName>
        <fullName evidence="3">Right handed beta helix domain-containing protein</fullName>
    </recommendedName>
</protein>
<gene>
    <name evidence="4" type="ORF">UFOVP2_49</name>
</gene>
<dbReference type="GO" id="GO:0051701">
    <property type="term" value="P:biological process involved in interaction with host"/>
    <property type="evidence" value="ECO:0007669"/>
    <property type="project" value="UniProtKB-ARBA"/>
</dbReference>
<name>A0A6J5KKF3_9CAUD</name>
<organism evidence="4">
    <name type="scientific">uncultured Caudovirales phage</name>
    <dbReference type="NCBI Taxonomy" id="2100421"/>
    <lineage>
        <taxon>Viruses</taxon>
        <taxon>Duplodnaviria</taxon>
        <taxon>Heunggongvirae</taxon>
        <taxon>Uroviricota</taxon>
        <taxon>Caudoviricetes</taxon>
        <taxon>Peduoviridae</taxon>
        <taxon>Maltschvirus</taxon>
        <taxon>Maltschvirus maltsch</taxon>
    </lineage>
</organism>
<evidence type="ECO:0000259" key="3">
    <source>
        <dbReference type="Pfam" id="PF13229"/>
    </source>
</evidence>
<dbReference type="Pfam" id="PF13229">
    <property type="entry name" value="Beta_helix"/>
    <property type="match status" value="1"/>
</dbReference>
<dbReference type="Gene3D" id="2.160.20.10">
    <property type="entry name" value="Single-stranded right-handed beta-helix, Pectin lyase-like"/>
    <property type="match status" value="1"/>
</dbReference>
<keyword evidence="2" id="KW-0946">Virion</keyword>
<dbReference type="GO" id="GO:0044423">
    <property type="term" value="C:virion component"/>
    <property type="evidence" value="ECO:0007669"/>
    <property type="project" value="UniProtKB-KW"/>
</dbReference>
<dbReference type="InterPro" id="IPR039448">
    <property type="entry name" value="Beta_helix"/>
</dbReference>
<evidence type="ECO:0000256" key="2">
    <source>
        <dbReference type="ARBA" id="ARBA00022844"/>
    </source>
</evidence>
<dbReference type="SUPFAM" id="SSF51126">
    <property type="entry name" value="Pectin lyase-like"/>
    <property type="match status" value="1"/>
</dbReference>
<accession>A0A6J5KKF3</accession>
<sequence>MASTLFSSGVQIASSWLNQVNNFVFNKTFPDSTTAATTQDLASTASGKGAAQVGYLPAGSSASSTRTVQSVLRETVSITDYGAVADSSTNCGPALQAAHDALPANGGIIIVPQAATYYLFTTGVSFTKPIVIQGPGWFSANFYTTTNAIVLITTIAKLDIKDLAFLMYGAARTTGTAVLQATASSSHGHSTYINCLFDGGNSCYHTQNSNSFVFIGCGVYPAGQYGLFVENIAVPDTGDWFVDDCTFSGATVANIYIPTSSGVYIANNKFNGGVGHVLISYGTDLVGNNLFLSNSFEGHTSFAVKILGTSGVSTKNVFTGNHFSSGTAAVTMAHIILGAGAQNNVICGNSFNSTIAGDTLHTGISILTGSANTTITGNSFHQIYNGIVGTLAATLGITMSGNRFSADVAIPYVGDDGSTFGASASSKEITVSRYMSESAGTLTGAFNFKGTGTLEIMVYGIAQGVGKFNYSRKVALFSDTTTADINAAVVQGSAILFALAVSGGATQVQIAKSAGTSFTGYVEVIARGQITSVVRV</sequence>
<dbReference type="InterPro" id="IPR011050">
    <property type="entry name" value="Pectin_lyase_fold/virulence"/>
</dbReference>
<evidence type="ECO:0000256" key="1">
    <source>
        <dbReference type="ARBA" id="ARBA00004328"/>
    </source>
</evidence>